<evidence type="ECO:0008006" key="9">
    <source>
        <dbReference type="Google" id="ProtNLM"/>
    </source>
</evidence>
<comment type="subcellular location">
    <subcellularLocation>
        <location evidence="1">Membrane</location>
        <topology evidence="1">Multi-pass membrane protein</topology>
    </subcellularLocation>
</comment>
<dbReference type="InParanoid" id="G9MIE3"/>
<dbReference type="Pfam" id="PF07690">
    <property type="entry name" value="MFS_1"/>
    <property type="match status" value="1"/>
</dbReference>
<feature type="transmembrane region" description="Helical" evidence="6">
    <location>
        <begin position="313"/>
        <end position="334"/>
    </location>
</feature>
<keyword evidence="2 6" id="KW-0812">Transmembrane</keyword>
<feature type="transmembrane region" description="Helical" evidence="6">
    <location>
        <begin position="94"/>
        <end position="112"/>
    </location>
</feature>
<evidence type="ECO:0000256" key="2">
    <source>
        <dbReference type="ARBA" id="ARBA00022692"/>
    </source>
</evidence>
<evidence type="ECO:0000256" key="5">
    <source>
        <dbReference type="SAM" id="MobiDB-lite"/>
    </source>
</evidence>
<dbReference type="HOGENOM" id="CLU_030884_2_0_1"/>
<evidence type="ECO:0000313" key="7">
    <source>
        <dbReference type="EMBL" id="EHK25260.1"/>
    </source>
</evidence>
<dbReference type="VEuPathDB" id="FungiDB:TRIVIDRAFT_61959"/>
<dbReference type="GeneID" id="25796295"/>
<dbReference type="InterPro" id="IPR036259">
    <property type="entry name" value="MFS_trans_sf"/>
</dbReference>
<dbReference type="InterPro" id="IPR051617">
    <property type="entry name" value="UNC-93-like_regulator"/>
</dbReference>
<dbReference type="OrthoDB" id="196103at2759"/>
<accession>G9MIE3</accession>
<organism evidence="7 8">
    <name type="scientific">Hypocrea virens (strain Gv29-8 / FGSC 10586)</name>
    <name type="common">Gliocladium virens</name>
    <name type="synonym">Trichoderma virens</name>
    <dbReference type="NCBI Taxonomy" id="413071"/>
    <lineage>
        <taxon>Eukaryota</taxon>
        <taxon>Fungi</taxon>
        <taxon>Dikarya</taxon>
        <taxon>Ascomycota</taxon>
        <taxon>Pezizomycotina</taxon>
        <taxon>Sordariomycetes</taxon>
        <taxon>Hypocreomycetidae</taxon>
        <taxon>Hypocreales</taxon>
        <taxon>Hypocreaceae</taxon>
        <taxon>Trichoderma</taxon>
    </lineage>
</organism>
<protein>
    <recommendedName>
        <fullName evidence="9">Major facilitator superfamily (MFS) profile domain-containing protein</fullName>
    </recommendedName>
</protein>
<dbReference type="Proteomes" id="UP000007115">
    <property type="component" value="Unassembled WGS sequence"/>
</dbReference>
<proteinExistence type="predicted"/>
<feature type="transmembrane region" description="Helical" evidence="6">
    <location>
        <begin position="190"/>
        <end position="210"/>
    </location>
</feature>
<evidence type="ECO:0000313" key="8">
    <source>
        <dbReference type="Proteomes" id="UP000007115"/>
    </source>
</evidence>
<evidence type="ECO:0000256" key="6">
    <source>
        <dbReference type="SAM" id="Phobius"/>
    </source>
</evidence>
<dbReference type="AlphaFoldDB" id="G9MIE3"/>
<feature type="transmembrane region" description="Helical" evidence="6">
    <location>
        <begin position="68"/>
        <end position="87"/>
    </location>
</feature>
<dbReference type="InterPro" id="IPR011701">
    <property type="entry name" value="MFS"/>
</dbReference>
<feature type="transmembrane region" description="Helical" evidence="6">
    <location>
        <begin position="118"/>
        <end position="145"/>
    </location>
</feature>
<evidence type="ECO:0000256" key="4">
    <source>
        <dbReference type="ARBA" id="ARBA00023136"/>
    </source>
</evidence>
<dbReference type="GO" id="GO:0016020">
    <property type="term" value="C:membrane"/>
    <property type="evidence" value="ECO:0007669"/>
    <property type="project" value="UniProtKB-SubCell"/>
</dbReference>
<keyword evidence="3 6" id="KW-1133">Transmembrane helix</keyword>
<gene>
    <name evidence="7" type="ORF">TRIVIDRAFT_61959</name>
</gene>
<dbReference type="GO" id="GO:0022857">
    <property type="term" value="F:transmembrane transporter activity"/>
    <property type="evidence" value="ECO:0007669"/>
    <property type="project" value="InterPro"/>
</dbReference>
<dbReference type="eggNOG" id="KOG3098">
    <property type="taxonomic scope" value="Eukaryota"/>
</dbReference>
<keyword evidence="8" id="KW-1185">Reference proteome</keyword>
<feature type="transmembrane region" description="Helical" evidence="6">
    <location>
        <begin position="279"/>
        <end position="301"/>
    </location>
</feature>
<evidence type="ECO:0000256" key="3">
    <source>
        <dbReference type="ARBA" id="ARBA00022989"/>
    </source>
</evidence>
<evidence type="ECO:0000256" key="1">
    <source>
        <dbReference type="ARBA" id="ARBA00004141"/>
    </source>
</evidence>
<dbReference type="Gene3D" id="1.20.1250.20">
    <property type="entry name" value="MFS general substrate transporter like domains"/>
    <property type="match status" value="1"/>
</dbReference>
<feature type="transmembrane region" description="Helical" evidence="6">
    <location>
        <begin position="157"/>
        <end position="178"/>
    </location>
</feature>
<reference evidence="7 8" key="1">
    <citation type="journal article" date="2011" name="Genome Biol.">
        <title>Comparative genome sequence analysis underscores mycoparasitism as the ancestral life style of Trichoderma.</title>
        <authorList>
            <person name="Kubicek C.P."/>
            <person name="Herrera-Estrella A."/>
            <person name="Seidl-Seiboth V."/>
            <person name="Martinez D.A."/>
            <person name="Druzhinina I.S."/>
            <person name="Thon M."/>
            <person name="Zeilinger S."/>
            <person name="Casas-Flores S."/>
            <person name="Horwitz B.A."/>
            <person name="Mukherjee P.K."/>
            <person name="Mukherjee M."/>
            <person name="Kredics L."/>
            <person name="Alcaraz L.D."/>
            <person name="Aerts A."/>
            <person name="Antal Z."/>
            <person name="Atanasova L."/>
            <person name="Cervantes-Badillo M.G."/>
            <person name="Challacombe J."/>
            <person name="Chertkov O."/>
            <person name="McCluskey K."/>
            <person name="Coulpier F."/>
            <person name="Deshpande N."/>
            <person name="von Doehren H."/>
            <person name="Ebbole D.J."/>
            <person name="Esquivel-Naranjo E.U."/>
            <person name="Fekete E."/>
            <person name="Flipphi M."/>
            <person name="Glaser F."/>
            <person name="Gomez-Rodriguez E.Y."/>
            <person name="Gruber S."/>
            <person name="Han C."/>
            <person name="Henrissat B."/>
            <person name="Hermosa R."/>
            <person name="Hernandez-Onate M."/>
            <person name="Karaffa L."/>
            <person name="Kosti I."/>
            <person name="Le Crom S."/>
            <person name="Lindquist E."/>
            <person name="Lucas S."/>
            <person name="Luebeck M."/>
            <person name="Luebeck P.S."/>
            <person name="Margeot A."/>
            <person name="Metz B."/>
            <person name="Misra M."/>
            <person name="Nevalainen H."/>
            <person name="Omann M."/>
            <person name="Packer N."/>
            <person name="Perrone G."/>
            <person name="Uresti-Rivera E.E."/>
            <person name="Salamov A."/>
            <person name="Schmoll M."/>
            <person name="Seiboth B."/>
            <person name="Shapiro H."/>
            <person name="Sukno S."/>
            <person name="Tamayo-Ramos J.A."/>
            <person name="Tisch D."/>
            <person name="Wiest A."/>
            <person name="Wilkinson H.H."/>
            <person name="Zhang M."/>
            <person name="Coutinho P.M."/>
            <person name="Kenerley C.M."/>
            <person name="Monte E."/>
            <person name="Baker S.E."/>
            <person name="Grigoriev I.V."/>
        </authorList>
    </citation>
    <scope>NUCLEOTIDE SEQUENCE [LARGE SCALE GENOMIC DNA]</scope>
    <source>
        <strain evidence="8">Gv29-8 / FGSC 10586</strain>
    </source>
</reference>
<feature type="transmembrane region" description="Helical" evidence="6">
    <location>
        <begin position="248"/>
        <end position="273"/>
    </location>
</feature>
<comment type="caution">
    <text evidence="7">The sequence shown here is derived from an EMBL/GenBank/DDBJ whole genome shotgun (WGS) entry which is preliminary data.</text>
</comment>
<feature type="transmembrane region" description="Helical" evidence="6">
    <location>
        <begin position="26"/>
        <end position="48"/>
    </location>
</feature>
<dbReference type="OMA" id="AWWLWAT"/>
<feature type="region of interest" description="Disordered" evidence="5">
    <location>
        <begin position="445"/>
        <end position="471"/>
    </location>
</feature>
<dbReference type="PANTHER" id="PTHR23294">
    <property type="entry name" value="ET TRANSLATION PRODUCT-RELATED"/>
    <property type="match status" value="1"/>
</dbReference>
<name>G9MIE3_HYPVG</name>
<dbReference type="SUPFAM" id="SSF103473">
    <property type="entry name" value="MFS general substrate transporter"/>
    <property type="match status" value="1"/>
</dbReference>
<feature type="transmembrane region" description="Helical" evidence="6">
    <location>
        <begin position="418"/>
        <end position="436"/>
    </location>
</feature>
<dbReference type="EMBL" id="ABDF02000003">
    <property type="protein sequence ID" value="EHK25260.1"/>
    <property type="molecule type" value="Genomic_DNA"/>
</dbReference>
<feature type="transmembrane region" description="Helical" evidence="6">
    <location>
        <begin position="354"/>
        <end position="376"/>
    </location>
</feature>
<sequence length="471" mass="51795">MSTKEEDVFTSDTTPLPKEQRHPVKWYRSSMFAILLLGCCNLAAPGIWGAMNSLGAGGSQSPQTINAANALTFCLMVVSCYFSSVLVRYIGVKGALVFGTMGYAPYAAGLYTNNRFGITWLVILGAALCGISAGVFWAVEAAIAIAYPEPWNRGKALGFWLTFRVMGQIIGGAVNLGLNSDRNEAGKVSYAVYLVFIAIQAAGALVALLLSKPEYVQRQDGKKVQLSIVESPWYEIKATAKAFVNPQFLLIVLWIGQAVFSEAVYFTYLALWFSVRARALGSFLGGIVAIIIGNLTGWWLDYNKASLKVRARYTFWFIVVTQGAWWLWATVLATRYRKTLPTYDWTDVEFGSGFGVYIFLTFGFQINYLFLYFVVAQIAKNQGDVIRYAALLRGTESAWQAVSYGLTSLTVFAQVGGIYMNFALWAIAIVPAWLVIRRFGNDDGQWDQESGGSNESPAALAEETFASTKAP</sequence>
<keyword evidence="4 6" id="KW-0472">Membrane</keyword>
<dbReference type="RefSeq" id="XP_013959471.1">
    <property type="nucleotide sequence ID" value="XM_014103996.1"/>
</dbReference>
<dbReference type="PANTHER" id="PTHR23294:SF19">
    <property type="entry name" value="DUF895 DOMAIN MEMBRANE PROTEIN-RELATED"/>
    <property type="match status" value="1"/>
</dbReference>
<feature type="compositionally biased region" description="Polar residues" evidence="5">
    <location>
        <begin position="447"/>
        <end position="456"/>
    </location>
</feature>